<dbReference type="EMBL" id="JBHSBN010000012">
    <property type="protein sequence ID" value="MFC4107884.1"/>
    <property type="molecule type" value="Genomic_DNA"/>
</dbReference>
<name>A0ABV8KPA1_9ACTN</name>
<dbReference type="Gene3D" id="1.10.760.10">
    <property type="entry name" value="Cytochrome c-like domain"/>
    <property type="match status" value="1"/>
</dbReference>
<evidence type="ECO:0000256" key="2">
    <source>
        <dbReference type="ARBA" id="ARBA00022723"/>
    </source>
</evidence>
<comment type="caution">
    <text evidence="6">The sequence shown here is derived from an EMBL/GenBank/DDBJ whole genome shotgun (WGS) entry which is preliminary data.</text>
</comment>
<feature type="domain" description="Cytochrome c" evidence="5">
    <location>
        <begin position="40"/>
        <end position="131"/>
    </location>
</feature>
<dbReference type="Proteomes" id="UP001595868">
    <property type="component" value="Unassembled WGS sequence"/>
</dbReference>
<keyword evidence="2 4" id="KW-0479">Metal-binding</keyword>
<protein>
    <submittedName>
        <fullName evidence="6">C-type cytochrome</fullName>
    </submittedName>
</protein>
<evidence type="ECO:0000313" key="7">
    <source>
        <dbReference type="Proteomes" id="UP001595868"/>
    </source>
</evidence>
<evidence type="ECO:0000313" key="6">
    <source>
        <dbReference type="EMBL" id="MFC4107884.1"/>
    </source>
</evidence>
<evidence type="ECO:0000256" key="3">
    <source>
        <dbReference type="ARBA" id="ARBA00023004"/>
    </source>
</evidence>
<dbReference type="PROSITE" id="PS51007">
    <property type="entry name" value="CYTC"/>
    <property type="match status" value="1"/>
</dbReference>
<keyword evidence="1 4" id="KW-0349">Heme</keyword>
<evidence type="ECO:0000256" key="1">
    <source>
        <dbReference type="ARBA" id="ARBA00022617"/>
    </source>
</evidence>
<organism evidence="6 7">
    <name type="scientific">Micromonospora zhanjiangensis</name>
    <dbReference type="NCBI Taxonomy" id="1522057"/>
    <lineage>
        <taxon>Bacteria</taxon>
        <taxon>Bacillati</taxon>
        <taxon>Actinomycetota</taxon>
        <taxon>Actinomycetes</taxon>
        <taxon>Micromonosporales</taxon>
        <taxon>Micromonosporaceae</taxon>
        <taxon>Micromonospora</taxon>
    </lineage>
</organism>
<dbReference type="RefSeq" id="WP_377547422.1">
    <property type="nucleotide sequence ID" value="NZ_JBHSBN010000012.1"/>
</dbReference>
<gene>
    <name evidence="6" type="ORF">ACFOX0_18370</name>
</gene>
<keyword evidence="7" id="KW-1185">Reference proteome</keyword>
<accession>A0ABV8KPA1</accession>
<proteinExistence type="predicted"/>
<dbReference type="SUPFAM" id="SSF46626">
    <property type="entry name" value="Cytochrome c"/>
    <property type="match status" value="1"/>
</dbReference>
<reference evidence="7" key="1">
    <citation type="journal article" date="2019" name="Int. J. Syst. Evol. Microbiol.">
        <title>The Global Catalogue of Microorganisms (GCM) 10K type strain sequencing project: providing services to taxonomists for standard genome sequencing and annotation.</title>
        <authorList>
            <consortium name="The Broad Institute Genomics Platform"/>
            <consortium name="The Broad Institute Genome Sequencing Center for Infectious Disease"/>
            <person name="Wu L."/>
            <person name="Ma J."/>
        </authorList>
    </citation>
    <scope>NUCLEOTIDE SEQUENCE [LARGE SCALE GENOMIC DNA]</scope>
    <source>
        <strain evidence="7">2902at01</strain>
    </source>
</reference>
<dbReference type="Pfam" id="PF00034">
    <property type="entry name" value="Cytochrom_C"/>
    <property type="match status" value="1"/>
</dbReference>
<sequence>MTGPHERRGWSLAVVLAAVGLAAACARVASPPPGELYRNGRPDHGAELIQRYGCGSCHTVPGVDRANGLVGPPLTRFGARSYIAGELPNNADNLRRWIQNPQSVEPGTAMPNLGVTDVDARDIAAYLFSLE</sequence>
<evidence type="ECO:0000259" key="5">
    <source>
        <dbReference type="PROSITE" id="PS51007"/>
    </source>
</evidence>
<dbReference type="InterPro" id="IPR036909">
    <property type="entry name" value="Cyt_c-like_dom_sf"/>
</dbReference>
<dbReference type="InterPro" id="IPR009056">
    <property type="entry name" value="Cyt_c-like_dom"/>
</dbReference>
<evidence type="ECO:0000256" key="4">
    <source>
        <dbReference type="PROSITE-ProRule" id="PRU00433"/>
    </source>
</evidence>
<keyword evidence="3 4" id="KW-0408">Iron</keyword>
<dbReference type="PROSITE" id="PS51257">
    <property type="entry name" value="PROKAR_LIPOPROTEIN"/>
    <property type="match status" value="1"/>
</dbReference>